<feature type="compositionally biased region" description="Low complexity" evidence="1">
    <location>
        <begin position="449"/>
        <end position="467"/>
    </location>
</feature>
<feature type="region of interest" description="Disordered" evidence="1">
    <location>
        <begin position="383"/>
        <end position="407"/>
    </location>
</feature>
<reference evidence="2" key="2">
    <citation type="journal article" date="2024" name="Plant">
        <title>Genomic evolution and insights into agronomic trait innovations of Sesamum species.</title>
        <authorList>
            <person name="Miao H."/>
            <person name="Wang L."/>
            <person name="Qu L."/>
            <person name="Liu H."/>
            <person name="Sun Y."/>
            <person name="Le M."/>
            <person name="Wang Q."/>
            <person name="Wei S."/>
            <person name="Zheng Y."/>
            <person name="Lin W."/>
            <person name="Duan Y."/>
            <person name="Cao H."/>
            <person name="Xiong S."/>
            <person name="Wang X."/>
            <person name="Wei L."/>
            <person name="Li C."/>
            <person name="Ma Q."/>
            <person name="Ju M."/>
            <person name="Zhao R."/>
            <person name="Li G."/>
            <person name="Mu C."/>
            <person name="Tian Q."/>
            <person name="Mei H."/>
            <person name="Zhang T."/>
            <person name="Gao T."/>
            <person name="Zhang H."/>
        </authorList>
    </citation>
    <scope>NUCLEOTIDE SEQUENCE</scope>
    <source>
        <strain evidence="2">KEN8</strain>
    </source>
</reference>
<gene>
    <name evidence="2" type="ORF">Scaly_1758400</name>
</gene>
<dbReference type="PANTHER" id="PTHR31949">
    <property type="entry name" value="GASTRIC MUCIN-LIKE PROTEIN"/>
    <property type="match status" value="1"/>
</dbReference>
<dbReference type="AlphaFoldDB" id="A0AAW2NXR1"/>
<feature type="compositionally biased region" description="Polar residues" evidence="1">
    <location>
        <begin position="184"/>
        <end position="214"/>
    </location>
</feature>
<accession>A0AAW2NXR1</accession>
<protein>
    <submittedName>
        <fullName evidence="2">Uncharacterized protein</fullName>
    </submittedName>
</protein>
<evidence type="ECO:0000256" key="1">
    <source>
        <dbReference type="SAM" id="MobiDB-lite"/>
    </source>
</evidence>
<feature type="region of interest" description="Disordered" evidence="1">
    <location>
        <begin position="142"/>
        <end position="334"/>
    </location>
</feature>
<feature type="region of interest" description="Disordered" evidence="1">
    <location>
        <begin position="100"/>
        <end position="123"/>
    </location>
</feature>
<proteinExistence type="predicted"/>
<feature type="compositionally biased region" description="Polar residues" evidence="1">
    <location>
        <begin position="248"/>
        <end position="261"/>
    </location>
</feature>
<reference evidence="2" key="1">
    <citation type="submission" date="2020-06" db="EMBL/GenBank/DDBJ databases">
        <authorList>
            <person name="Li T."/>
            <person name="Hu X."/>
            <person name="Zhang T."/>
            <person name="Song X."/>
            <person name="Zhang H."/>
            <person name="Dai N."/>
            <person name="Sheng W."/>
            <person name="Hou X."/>
            <person name="Wei L."/>
        </authorList>
    </citation>
    <scope>NUCLEOTIDE SEQUENCE</scope>
    <source>
        <strain evidence="2">KEN8</strain>
        <tissue evidence="2">Leaf</tissue>
    </source>
</reference>
<dbReference type="GO" id="GO:0043622">
    <property type="term" value="P:cortical microtubule organization"/>
    <property type="evidence" value="ECO:0007669"/>
    <property type="project" value="TreeGrafter"/>
</dbReference>
<dbReference type="GO" id="GO:0055028">
    <property type="term" value="C:cortical microtubule"/>
    <property type="evidence" value="ECO:0007669"/>
    <property type="project" value="TreeGrafter"/>
</dbReference>
<sequence length="477" mass="51055">MQATLDFRPGNRDPGMVMREVDEDFAIFLGMGKDEKERIEDSDEFDGSTGGEPRPDSLSMPNETQLETVQTLSTESFLNLKIDRRDHDWLLTEGDISLLPSEEVEGQQDSAANQTGISDGEGSFLKSEASISFPEFVASTSKELGLDSSPAANGRPFSSGNRKPTHRAATPTRRPALPAKSKPSCASTVTSRATLSSSKPTPAQARASTPSRATPHTIPGCSRTAPRSTTPTRKPVTASTTSTLSASDHPSSGRKTGSTGLKTRGPSRGTYQTVKSMPSKPSEMLSSSHEASQNPKVSMPKRPASASRGRPSTLVATNGKPRQKSCSPAKVRAPNGTAHKLGNYIMLSRSRGCSNGGGDDVNPVLMGTQMVERVVNMRKLAPPKQDEYISNDRPKKPSLGNSGFGRSLSKKSLDMAIRHMDIRRSTPDNLRPVATAILSSSVCDIQFGSSKSSTSSTDSSNSNCINSYFLRGRQTDD</sequence>
<feature type="region of interest" description="Disordered" evidence="1">
    <location>
        <begin position="448"/>
        <end position="468"/>
    </location>
</feature>
<feature type="region of interest" description="Disordered" evidence="1">
    <location>
        <begin position="32"/>
        <end position="66"/>
    </location>
</feature>
<name>A0AAW2NXR1_9LAMI</name>
<organism evidence="2">
    <name type="scientific">Sesamum calycinum</name>
    <dbReference type="NCBI Taxonomy" id="2727403"/>
    <lineage>
        <taxon>Eukaryota</taxon>
        <taxon>Viridiplantae</taxon>
        <taxon>Streptophyta</taxon>
        <taxon>Embryophyta</taxon>
        <taxon>Tracheophyta</taxon>
        <taxon>Spermatophyta</taxon>
        <taxon>Magnoliopsida</taxon>
        <taxon>eudicotyledons</taxon>
        <taxon>Gunneridae</taxon>
        <taxon>Pentapetalae</taxon>
        <taxon>asterids</taxon>
        <taxon>lamiids</taxon>
        <taxon>Lamiales</taxon>
        <taxon>Pedaliaceae</taxon>
        <taxon>Sesamum</taxon>
    </lineage>
</organism>
<feature type="compositionally biased region" description="Basic and acidic residues" evidence="1">
    <location>
        <begin position="384"/>
        <end position="395"/>
    </location>
</feature>
<feature type="compositionally biased region" description="Low complexity" evidence="1">
    <location>
        <begin position="222"/>
        <end position="247"/>
    </location>
</feature>
<feature type="compositionally biased region" description="Low complexity" evidence="1">
    <location>
        <begin position="167"/>
        <end position="179"/>
    </location>
</feature>
<feature type="compositionally biased region" description="Polar residues" evidence="1">
    <location>
        <begin position="107"/>
        <end position="117"/>
    </location>
</feature>
<evidence type="ECO:0000313" key="2">
    <source>
        <dbReference type="EMBL" id="KAL0347424.1"/>
    </source>
</evidence>
<dbReference type="PANTHER" id="PTHR31949:SF15">
    <property type="entry name" value="ENDOCHITINASE A-LIKE ISOFORM X1"/>
    <property type="match status" value="1"/>
</dbReference>
<feature type="compositionally biased region" description="Polar residues" evidence="1">
    <location>
        <begin position="284"/>
        <end position="296"/>
    </location>
</feature>
<comment type="caution">
    <text evidence="2">The sequence shown here is derived from an EMBL/GenBank/DDBJ whole genome shotgun (WGS) entry which is preliminary data.</text>
</comment>
<dbReference type="EMBL" id="JACGWM010000010">
    <property type="protein sequence ID" value="KAL0347424.1"/>
    <property type="molecule type" value="Genomic_DNA"/>
</dbReference>